<keyword evidence="3" id="KW-1185">Reference proteome</keyword>
<gene>
    <name evidence="2" type="ORF">SAMN05216236_10917</name>
</gene>
<accession>A0A1I7B940</accession>
<evidence type="ECO:0000256" key="1">
    <source>
        <dbReference type="SAM" id="MobiDB-lite"/>
    </source>
</evidence>
<feature type="region of interest" description="Disordered" evidence="1">
    <location>
        <begin position="1"/>
        <end position="21"/>
    </location>
</feature>
<proteinExistence type="predicted"/>
<dbReference type="Proteomes" id="UP000182466">
    <property type="component" value="Unassembled WGS sequence"/>
</dbReference>
<evidence type="ECO:0000313" key="3">
    <source>
        <dbReference type="Proteomes" id="UP000182466"/>
    </source>
</evidence>
<reference evidence="2 3" key="1">
    <citation type="submission" date="2016-10" db="EMBL/GenBank/DDBJ databases">
        <authorList>
            <person name="de Groot N.N."/>
        </authorList>
    </citation>
    <scope>NUCLEOTIDE SEQUENCE [LARGE SCALE GENOMIC DNA]</scope>
    <source>
        <strain evidence="2 3">CGMCC 1.10959</strain>
    </source>
</reference>
<organism evidence="2 3">
    <name type="scientific">Sedimentitalea nanhaiensis</name>
    <dbReference type="NCBI Taxonomy" id="999627"/>
    <lineage>
        <taxon>Bacteria</taxon>
        <taxon>Pseudomonadati</taxon>
        <taxon>Pseudomonadota</taxon>
        <taxon>Alphaproteobacteria</taxon>
        <taxon>Rhodobacterales</taxon>
        <taxon>Paracoccaceae</taxon>
        <taxon>Sedimentitalea</taxon>
    </lineage>
</organism>
<sequence>MTVPLCKEGSPRPRVGVKPPPGGAVGGCPWYPWAMVCGGDGSPSSQGGIAK</sequence>
<name>A0A1I7B940_9RHOB</name>
<dbReference type="AlphaFoldDB" id="A0A1I7B940"/>
<evidence type="ECO:0000313" key="2">
    <source>
        <dbReference type="EMBL" id="SFT83652.1"/>
    </source>
</evidence>
<protein>
    <submittedName>
        <fullName evidence="2">Uncharacterized protein</fullName>
    </submittedName>
</protein>
<dbReference type="EMBL" id="FPAW01000009">
    <property type="protein sequence ID" value="SFT83652.1"/>
    <property type="molecule type" value="Genomic_DNA"/>
</dbReference>